<dbReference type="OrthoDB" id="6159421at2759"/>
<sequence length="126" mass="14097">MYPIFNILNKQMQSEEPQIHRLLKTATTALQTIMDCYIKTSVTRGKTVGKVDYKKPRSFVPLEDTYVGGHAAAFISSGDCTATSEQRRFFRLGCLESGEQILSRESFQGATVSNRKLLDPFIARSG</sequence>
<name>A0A9J6GB96_HAELO</name>
<gene>
    <name evidence="1" type="ORF">HPB48_020493</name>
</gene>
<dbReference type="AlphaFoldDB" id="A0A9J6GB96"/>
<dbReference type="Proteomes" id="UP000821853">
    <property type="component" value="Chromosome 3"/>
</dbReference>
<keyword evidence="2" id="KW-1185">Reference proteome</keyword>
<dbReference type="EMBL" id="JABSTR010000005">
    <property type="protein sequence ID" value="KAH9371676.1"/>
    <property type="molecule type" value="Genomic_DNA"/>
</dbReference>
<protein>
    <submittedName>
        <fullName evidence="1">Uncharacterized protein</fullName>
    </submittedName>
</protein>
<proteinExistence type="predicted"/>
<evidence type="ECO:0000313" key="1">
    <source>
        <dbReference type="EMBL" id="KAH9371676.1"/>
    </source>
</evidence>
<dbReference type="VEuPathDB" id="VectorBase:HLOH_042875"/>
<comment type="caution">
    <text evidence="1">The sequence shown here is derived from an EMBL/GenBank/DDBJ whole genome shotgun (WGS) entry which is preliminary data.</text>
</comment>
<organism evidence="1 2">
    <name type="scientific">Haemaphysalis longicornis</name>
    <name type="common">Bush tick</name>
    <dbReference type="NCBI Taxonomy" id="44386"/>
    <lineage>
        <taxon>Eukaryota</taxon>
        <taxon>Metazoa</taxon>
        <taxon>Ecdysozoa</taxon>
        <taxon>Arthropoda</taxon>
        <taxon>Chelicerata</taxon>
        <taxon>Arachnida</taxon>
        <taxon>Acari</taxon>
        <taxon>Parasitiformes</taxon>
        <taxon>Ixodida</taxon>
        <taxon>Ixodoidea</taxon>
        <taxon>Ixodidae</taxon>
        <taxon>Haemaphysalinae</taxon>
        <taxon>Haemaphysalis</taxon>
    </lineage>
</organism>
<evidence type="ECO:0000313" key="2">
    <source>
        <dbReference type="Proteomes" id="UP000821853"/>
    </source>
</evidence>
<accession>A0A9J6GB96</accession>
<reference evidence="1 2" key="1">
    <citation type="journal article" date="2020" name="Cell">
        <title>Large-Scale Comparative Analyses of Tick Genomes Elucidate Their Genetic Diversity and Vector Capacities.</title>
        <authorList>
            <consortium name="Tick Genome and Microbiome Consortium (TIGMIC)"/>
            <person name="Jia N."/>
            <person name="Wang J."/>
            <person name="Shi W."/>
            <person name="Du L."/>
            <person name="Sun Y."/>
            <person name="Zhan W."/>
            <person name="Jiang J.F."/>
            <person name="Wang Q."/>
            <person name="Zhang B."/>
            <person name="Ji P."/>
            <person name="Bell-Sakyi L."/>
            <person name="Cui X.M."/>
            <person name="Yuan T.T."/>
            <person name="Jiang B.G."/>
            <person name="Yang W.F."/>
            <person name="Lam T.T."/>
            <person name="Chang Q.C."/>
            <person name="Ding S.J."/>
            <person name="Wang X.J."/>
            <person name="Zhu J.G."/>
            <person name="Ruan X.D."/>
            <person name="Zhao L."/>
            <person name="Wei J.T."/>
            <person name="Ye R.Z."/>
            <person name="Que T.C."/>
            <person name="Du C.H."/>
            <person name="Zhou Y.H."/>
            <person name="Cheng J.X."/>
            <person name="Dai P.F."/>
            <person name="Guo W.B."/>
            <person name="Han X.H."/>
            <person name="Huang E.J."/>
            <person name="Li L.F."/>
            <person name="Wei W."/>
            <person name="Gao Y.C."/>
            <person name="Liu J.Z."/>
            <person name="Shao H.Z."/>
            <person name="Wang X."/>
            <person name="Wang C.C."/>
            <person name="Yang T.C."/>
            <person name="Huo Q.B."/>
            <person name="Li W."/>
            <person name="Chen H.Y."/>
            <person name="Chen S.E."/>
            <person name="Zhou L.G."/>
            <person name="Ni X.B."/>
            <person name="Tian J.H."/>
            <person name="Sheng Y."/>
            <person name="Liu T."/>
            <person name="Pan Y.S."/>
            <person name="Xia L.Y."/>
            <person name="Li J."/>
            <person name="Zhao F."/>
            <person name="Cao W.C."/>
        </authorList>
    </citation>
    <scope>NUCLEOTIDE SEQUENCE [LARGE SCALE GENOMIC DNA]</scope>
    <source>
        <strain evidence="1">HaeL-2018</strain>
    </source>
</reference>